<evidence type="ECO:0000313" key="2">
    <source>
        <dbReference type="EMBL" id="KIK94029.1"/>
    </source>
</evidence>
<dbReference type="EMBL" id="KN825135">
    <property type="protein sequence ID" value="KIK94029.1"/>
    <property type="molecule type" value="Genomic_DNA"/>
</dbReference>
<protein>
    <submittedName>
        <fullName evidence="2">Uncharacterized protein</fullName>
    </submittedName>
</protein>
<reference evidence="2 3" key="1">
    <citation type="submission" date="2014-04" db="EMBL/GenBank/DDBJ databases">
        <authorList>
            <consortium name="DOE Joint Genome Institute"/>
            <person name="Kuo A."/>
            <person name="Kohler A."/>
            <person name="Jargeat P."/>
            <person name="Nagy L.G."/>
            <person name="Floudas D."/>
            <person name="Copeland A."/>
            <person name="Barry K.W."/>
            <person name="Cichocki N."/>
            <person name="Veneault-Fourrey C."/>
            <person name="LaButti K."/>
            <person name="Lindquist E.A."/>
            <person name="Lipzen A."/>
            <person name="Lundell T."/>
            <person name="Morin E."/>
            <person name="Murat C."/>
            <person name="Sun H."/>
            <person name="Tunlid A."/>
            <person name="Henrissat B."/>
            <person name="Grigoriev I.V."/>
            <person name="Hibbett D.S."/>
            <person name="Martin F."/>
            <person name="Nordberg H.P."/>
            <person name="Cantor M.N."/>
            <person name="Hua S.X."/>
        </authorList>
    </citation>
    <scope>NUCLEOTIDE SEQUENCE [LARGE SCALE GENOMIC DNA]</scope>
    <source>
        <strain evidence="2 3">Ve08.2h10</strain>
    </source>
</reference>
<dbReference type="InParanoid" id="A0A0D0E1B9"/>
<sequence length="116" mass="12467">MSSASSRAVFSSTSDSPGTSQNASSKCSKTLVPPSRDTIHNLLNKGMAAIKDDKARLSNVKLKSLRLKKALIPTAATANPCKLLPPTSFTSDRALWSVRLFTDPRAHVLQSCPSRQ</sequence>
<dbReference type="Proteomes" id="UP000054538">
    <property type="component" value="Unassembled WGS sequence"/>
</dbReference>
<organism evidence="2 3">
    <name type="scientific">Paxillus rubicundulus Ve08.2h10</name>
    <dbReference type="NCBI Taxonomy" id="930991"/>
    <lineage>
        <taxon>Eukaryota</taxon>
        <taxon>Fungi</taxon>
        <taxon>Dikarya</taxon>
        <taxon>Basidiomycota</taxon>
        <taxon>Agaricomycotina</taxon>
        <taxon>Agaricomycetes</taxon>
        <taxon>Agaricomycetidae</taxon>
        <taxon>Boletales</taxon>
        <taxon>Paxilineae</taxon>
        <taxon>Paxillaceae</taxon>
        <taxon>Paxillus</taxon>
    </lineage>
</organism>
<keyword evidence="3" id="KW-1185">Reference proteome</keyword>
<evidence type="ECO:0000256" key="1">
    <source>
        <dbReference type="SAM" id="MobiDB-lite"/>
    </source>
</evidence>
<feature type="region of interest" description="Disordered" evidence="1">
    <location>
        <begin position="1"/>
        <end position="34"/>
    </location>
</feature>
<evidence type="ECO:0000313" key="3">
    <source>
        <dbReference type="Proteomes" id="UP000054538"/>
    </source>
</evidence>
<dbReference type="AlphaFoldDB" id="A0A0D0E1B9"/>
<feature type="compositionally biased region" description="Low complexity" evidence="1">
    <location>
        <begin position="1"/>
        <end position="16"/>
    </location>
</feature>
<gene>
    <name evidence="2" type="ORF">PAXRUDRAFT_12309</name>
</gene>
<proteinExistence type="predicted"/>
<dbReference type="HOGENOM" id="CLU_2097604_0_0_1"/>
<reference evidence="3" key="2">
    <citation type="submission" date="2015-01" db="EMBL/GenBank/DDBJ databases">
        <title>Evolutionary Origins and Diversification of the Mycorrhizal Mutualists.</title>
        <authorList>
            <consortium name="DOE Joint Genome Institute"/>
            <consortium name="Mycorrhizal Genomics Consortium"/>
            <person name="Kohler A."/>
            <person name="Kuo A."/>
            <person name="Nagy L.G."/>
            <person name="Floudas D."/>
            <person name="Copeland A."/>
            <person name="Barry K.W."/>
            <person name="Cichocki N."/>
            <person name="Veneault-Fourrey C."/>
            <person name="LaButti K."/>
            <person name="Lindquist E.A."/>
            <person name="Lipzen A."/>
            <person name="Lundell T."/>
            <person name="Morin E."/>
            <person name="Murat C."/>
            <person name="Riley R."/>
            <person name="Ohm R."/>
            <person name="Sun H."/>
            <person name="Tunlid A."/>
            <person name="Henrissat B."/>
            <person name="Grigoriev I.V."/>
            <person name="Hibbett D.S."/>
            <person name="Martin F."/>
        </authorList>
    </citation>
    <scope>NUCLEOTIDE SEQUENCE [LARGE SCALE GENOMIC DNA]</scope>
    <source>
        <strain evidence="3">Ve08.2h10</strain>
    </source>
</reference>
<accession>A0A0D0E1B9</accession>
<name>A0A0D0E1B9_9AGAM</name>
<feature type="compositionally biased region" description="Polar residues" evidence="1">
    <location>
        <begin position="17"/>
        <end position="28"/>
    </location>
</feature>